<evidence type="ECO:0000313" key="4">
    <source>
        <dbReference type="Proteomes" id="UP001201980"/>
    </source>
</evidence>
<dbReference type="AlphaFoldDB" id="A0AAD5RRU9"/>
<name>A0AAD5RRU9_9PEZI</name>
<dbReference type="Proteomes" id="UP001201980">
    <property type="component" value="Unassembled WGS sequence"/>
</dbReference>
<protein>
    <recommendedName>
        <fullName evidence="2">PD-(D/E)XK nuclease-like domain-containing protein</fullName>
    </recommendedName>
</protein>
<proteinExistence type="predicted"/>
<feature type="compositionally biased region" description="Acidic residues" evidence="1">
    <location>
        <begin position="248"/>
        <end position="257"/>
    </location>
</feature>
<dbReference type="InterPro" id="IPR046797">
    <property type="entry name" value="PDDEXK_12"/>
</dbReference>
<dbReference type="EMBL" id="JAKWBI020000136">
    <property type="protein sequence ID" value="KAJ2901827.1"/>
    <property type="molecule type" value="Genomic_DNA"/>
</dbReference>
<feature type="compositionally biased region" description="Basic and acidic residues" evidence="1">
    <location>
        <begin position="64"/>
        <end position="73"/>
    </location>
</feature>
<feature type="compositionally biased region" description="Low complexity" evidence="1">
    <location>
        <begin position="112"/>
        <end position="125"/>
    </location>
</feature>
<feature type="domain" description="PD-(D/E)XK nuclease-like" evidence="2">
    <location>
        <begin position="292"/>
        <end position="548"/>
    </location>
</feature>
<gene>
    <name evidence="3" type="ORF">MKZ38_001365</name>
</gene>
<sequence>MQGDSSLNEAVRVWLSGLPRTDLRPDAPRKRRRQDVFPSPPASLDDLVRRDRGQPQQPTMNRARVPDGEAARDDDNDDDNAITPTPATKKPCLLSDSSRPPVFDSSLLLRGQQQQQQLQQAPAAQTEPDDDEGDEDSRSAVMTATTSASDTSTNTTGAAGKAPRSRASSPRKRKMHLATLPPDEAIAFKALVYDQMSPQIQAFLEPIYRVSAGSPFIPPSYRARMVEAAAADATSSGPGGGNGGNGNPDDDDDDDGESERPQAVLAQYLRPVFMLDCLVQRNDHPSACPPFRFPDPLAVADIVARAKRLQDMYHEETQWNHGIHSRVLSCLFLPIDDPVRAKSLVRHSYCTTALPYSRPQKTQAGGQAMVDLTLYVDPGAVRPPELQALVQERIAQVCHANALTRTVNHTDFPPLGTKPLCVGIESKRSAGDTDKADVQLGIWLSAHWRFLAHLLGGKSRHKRSGGAGSGTLADAAAANRKLAQELVFLPGLIVEGHRWSLVVSVLDPQGTVTIYNGMQIGSTDNALNVYKLLFALRILEKWATETYWPWFARSILGICL</sequence>
<accession>A0AAD5RRU9</accession>
<feature type="compositionally biased region" description="Gly residues" evidence="1">
    <location>
        <begin position="237"/>
        <end position="246"/>
    </location>
</feature>
<evidence type="ECO:0000259" key="2">
    <source>
        <dbReference type="Pfam" id="PF20516"/>
    </source>
</evidence>
<dbReference type="Pfam" id="PF20516">
    <property type="entry name" value="PDDEXK_12"/>
    <property type="match status" value="1"/>
</dbReference>
<reference evidence="3" key="1">
    <citation type="submission" date="2022-07" db="EMBL/GenBank/DDBJ databases">
        <title>Draft genome sequence of Zalerion maritima ATCC 34329, a (micro)plastics degrading marine fungus.</title>
        <authorList>
            <person name="Paco A."/>
            <person name="Goncalves M.F.M."/>
            <person name="Rocha-Santos T.A.P."/>
            <person name="Alves A."/>
        </authorList>
    </citation>
    <scope>NUCLEOTIDE SEQUENCE</scope>
    <source>
        <strain evidence="3">ATCC 34329</strain>
    </source>
</reference>
<feature type="region of interest" description="Disordered" evidence="1">
    <location>
        <begin position="14"/>
        <end position="174"/>
    </location>
</feature>
<comment type="caution">
    <text evidence="3">The sequence shown here is derived from an EMBL/GenBank/DDBJ whole genome shotgun (WGS) entry which is preliminary data.</text>
</comment>
<organism evidence="3 4">
    <name type="scientific">Zalerion maritima</name>
    <dbReference type="NCBI Taxonomy" id="339359"/>
    <lineage>
        <taxon>Eukaryota</taxon>
        <taxon>Fungi</taxon>
        <taxon>Dikarya</taxon>
        <taxon>Ascomycota</taxon>
        <taxon>Pezizomycotina</taxon>
        <taxon>Sordariomycetes</taxon>
        <taxon>Lulworthiomycetidae</taxon>
        <taxon>Lulworthiales</taxon>
        <taxon>Lulworthiaceae</taxon>
        <taxon>Zalerion</taxon>
    </lineage>
</organism>
<feature type="compositionally biased region" description="Low complexity" evidence="1">
    <location>
        <begin position="139"/>
        <end position="168"/>
    </location>
</feature>
<feature type="region of interest" description="Disordered" evidence="1">
    <location>
        <begin position="228"/>
        <end position="259"/>
    </location>
</feature>
<evidence type="ECO:0000313" key="3">
    <source>
        <dbReference type="EMBL" id="KAJ2901827.1"/>
    </source>
</evidence>
<evidence type="ECO:0000256" key="1">
    <source>
        <dbReference type="SAM" id="MobiDB-lite"/>
    </source>
</evidence>
<keyword evidence="4" id="KW-1185">Reference proteome</keyword>